<gene>
    <name evidence="2" type="ORF">GAK29_00276</name>
</gene>
<evidence type="ECO:0000313" key="3">
    <source>
        <dbReference type="Proteomes" id="UP000490535"/>
    </source>
</evidence>
<name>A0A833PIV8_ACIBZ</name>
<feature type="domain" description="TniQ" evidence="1">
    <location>
        <begin position="8"/>
        <end position="149"/>
    </location>
</feature>
<organism evidence="2 3">
    <name type="scientific">Acinetobacter bereziniae</name>
    <name type="common">Acinetobacter genomosp. 10</name>
    <dbReference type="NCBI Taxonomy" id="106648"/>
    <lineage>
        <taxon>Bacteria</taxon>
        <taxon>Pseudomonadati</taxon>
        <taxon>Pseudomonadota</taxon>
        <taxon>Gammaproteobacteria</taxon>
        <taxon>Moraxellales</taxon>
        <taxon>Moraxellaceae</taxon>
        <taxon>Acinetobacter</taxon>
    </lineage>
</organism>
<comment type="caution">
    <text evidence="2">The sequence shown here is derived from an EMBL/GenBank/DDBJ whole genome shotgun (WGS) entry which is preliminary data.</text>
</comment>
<proteinExistence type="predicted"/>
<protein>
    <recommendedName>
        <fullName evidence="1">TniQ domain-containing protein</fullName>
    </recommendedName>
</protein>
<reference evidence="3" key="1">
    <citation type="journal article" date="2020" name="MBio">
        <title>Horizontal gene transfer to a defensive symbiont with a reduced genome amongst a multipartite beetle microbiome.</title>
        <authorList>
            <person name="Waterworth S.C."/>
            <person name="Florez L.V."/>
            <person name="Rees E.R."/>
            <person name="Hertweck C."/>
            <person name="Kaltenpoth M."/>
            <person name="Kwan J.C."/>
        </authorList>
    </citation>
    <scope>NUCLEOTIDE SEQUENCE [LARGE SCALE GENOMIC DNA]</scope>
</reference>
<accession>A0A833PIV8</accession>
<dbReference type="EMBL" id="WNDP01000003">
    <property type="protein sequence ID" value="KAF1028180.1"/>
    <property type="molecule type" value="Genomic_DNA"/>
</dbReference>
<dbReference type="Proteomes" id="UP000490535">
    <property type="component" value="Unassembled WGS sequence"/>
</dbReference>
<evidence type="ECO:0000259" key="1">
    <source>
        <dbReference type="Pfam" id="PF06527"/>
    </source>
</evidence>
<dbReference type="AlphaFoldDB" id="A0A833PIV8"/>
<dbReference type="Pfam" id="PF06527">
    <property type="entry name" value="TniQ"/>
    <property type="match status" value="1"/>
</dbReference>
<dbReference type="InterPro" id="IPR009492">
    <property type="entry name" value="TniQ"/>
</dbReference>
<sequence>METFKILPAHPHPLGGELFSSWFARLAFDNVSKVHSFAIEIFGEQYGHSFWTRDIDCFIDQNHLSQISYRTGVNESEIFQTTIRSYEGVLFSQLNSGFNRWVLPCGIYHRTRKSNWLVFCPLCLAADKIPYYRKSWRLSFYLVCPIHQIYMLDRCPKCGQPINFFRQELGQRSKYLVNSITDCSYCEFDLRNSNIKLIELSDSKIIQSLFDLIIKHDEGWWYLKQSNRILPLSLSYYDVIHYLSSFLNSKIGTPLYREALISLNLDFFTLFQGRKNQVFEIRNFEERFSLLISTLWLLENWPTRILDICKKNAITASKITRSETLPFWFSNEIDLNLKGIDVIARNFN</sequence>
<evidence type="ECO:0000313" key="2">
    <source>
        <dbReference type="EMBL" id="KAF1028180.1"/>
    </source>
</evidence>